<dbReference type="InterPro" id="IPR039426">
    <property type="entry name" value="TonB-dep_rcpt-like"/>
</dbReference>
<dbReference type="PANTHER" id="PTHR32552:SF74">
    <property type="entry name" value="HYDROXAMATE SIDEROPHORE RECEPTOR FHUE"/>
    <property type="match status" value="1"/>
</dbReference>
<dbReference type="InterPro" id="IPR012910">
    <property type="entry name" value="Plug_dom"/>
</dbReference>
<comment type="subcellular location">
    <subcellularLocation>
        <location evidence="1 12">Cell outer membrane</location>
        <topology evidence="1 12">Multi-pass membrane protein</topology>
    </subcellularLocation>
</comment>
<dbReference type="Gene3D" id="3.55.50.30">
    <property type="match status" value="1"/>
</dbReference>
<evidence type="ECO:0000256" key="3">
    <source>
        <dbReference type="ARBA" id="ARBA00022448"/>
    </source>
</evidence>
<protein>
    <submittedName>
        <fullName evidence="15">TonB-dependent siderophore receptor</fullName>
    </submittedName>
</protein>
<proteinExistence type="inferred from homology"/>
<dbReference type="RefSeq" id="WP_128233797.1">
    <property type="nucleotide sequence ID" value="NZ_SAUY01000037.1"/>
</dbReference>
<evidence type="ECO:0000256" key="12">
    <source>
        <dbReference type="PROSITE-ProRule" id="PRU01360"/>
    </source>
</evidence>
<dbReference type="InterPro" id="IPR011662">
    <property type="entry name" value="Secretin/TonB_short_N"/>
</dbReference>
<comment type="caution">
    <text evidence="15">The sequence shown here is derived from an EMBL/GenBank/DDBJ whole genome shotgun (WGS) entry which is preliminary data.</text>
</comment>
<keyword evidence="5" id="KW-0410">Iron transport</keyword>
<evidence type="ECO:0000256" key="1">
    <source>
        <dbReference type="ARBA" id="ARBA00004571"/>
    </source>
</evidence>
<dbReference type="EMBL" id="SAUY01000037">
    <property type="protein sequence ID" value="RWR26898.1"/>
    <property type="molecule type" value="Genomic_DNA"/>
</dbReference>
<comment type="similarity">
    <text evidence="2 12 13">Belongs to the TonB-dependent receptor family.</text>
</comment>
<keyword evidence="10 15" id="KW-0675">Receptor</keyword>
<dbReference type="InterPro" id="IPR010105">
    <property type="entry name" value="TonB_sidphr_rcpt"/>
</dbReference>
<keyword evidence="7" id="KW-0408">Iron</keyword>
<evidence type="ECO:0000256" key="8">
    <source>
        <dbReference type="ARBA" id="ARBA00023077"/>
    </source>
</evidence>
<evidence type="ECO:0000313" key="16">
    <source>
        <dbReference type="Proteomes" id="UP000284451"/>
    </source>
</evidence>
<evidence type="ECO:0000313" key="15">
    <source>
        <dbReference type="EMBL" id="RWR26898.1"/>
    </source>
</evidence>
<dbReference type="GO" id="GO:0015344">
    <property type="term" value="F:siderophore uptake transmembrane transporter activity"/>
    <property type="evidence" value="ECO:0007669"/>
    <property type="project" value="TreeGrafter"/>
</dbReference>
<dbReference type="SUPFAM" id="SSF56935">
    <property type="entry name" value="Porins"/>
    <property type="match status" value="1"/>
</dbReference>
<evidence type="ECO:0000256" key="9">
    <source>
        <dbReference type="ARBA" id="ARBA00023136"/>
    </source>
</evidence>
<keyword evidence="6 12" id="KW-0812">Transmembrane</keyword>
<feature type="domain" description="Secretin/TonB short N-terminal" evidence="14">
    <location>
        <begin position="54"/>
        <end position="105"/>
    </location>
</feature>
<evidence type="ECO:0000256" key="10">
    <source>
        <dbReference type="ARBA" id="ARBA00023170"/>
    </source>
</evidence>
<dbReference type="SMART" id="SM00965">
    <property type="entry name" value="STN"/>
    <property type="match status" value="1"/>
</dbReference>
<sequence>MLALLLASTVLGGVPPLGVARAQAQQVAPGTMAFQIPAQPLSSAIDAFIRQSGWQISYSSDLLRGKTSPGVSGTLAPEAALQGLVAGTGVAVRLGAPESAALVDPAVADAAAEESALTLDTIVVGSSYETEGTNSYSSDLISVGEKSVMSQREVPQSTSVVTNTQIRNNSYTSLDSALNDVPGVLVWANDEGRSSIYLRGFELDRLYYDGLPMEETSINATQPDLSTIDHIEVLKGPAGLFNTAGSPAGAMNMRLKQATRTDPGGYVSAQVDGNGRYRGELDYGGALNREGTVRGRAVLAYTHGDGFVDKVENGVTSAYGTIAWDITPDTLATFSLSHMEKDIKPFNGLPTYADGSLIWTDAGATTAADWNHFDNSITNAVAALEHRFGNGARVKFALRQSHHTADYHYAWAGAAANADNTVNRLSWLARDWKHDSTALDAHAEIPFMLGGWDGSAIVGADYERSKSTTKSATGAITGSWDLDDWDVSGVAKPTVNWTSITRSQTTTKGIYGQVRIKPTAELALIGGARASWYDDTTTNLLNGSASRLKESGKLTPFAGVTYDLTASTTLYASYSEIFQPQSYQDADGNTLKPMTSGQYEVGVKSEYDGVNLTAAIFDLRQRNVAQLVTTGVYETAAEVRSRGIELTAAGELYDNLHLSAGYTYNETEYTKGADAGEAYSTYTPRNMLKVGLLYDVTEGPAAGWSFGGQMRAMTNFSSVSGATTIKAPGYAVFDLTAIRHLDEDTDLRIGVANVLDKDYYTRVGSTAVFNFRGEPRTLMLAMTHRF</sequence>
<dbReference type="NCBIfam" id="TIGR01783">
    <property type="entry name" value="TonB-siderophor"/>
    <property type="match status" value="1"/>
</dbReference>
<dbReference type="GO" id="GO:0009279">
    <property type="term" value="C:cell outer membrane"/>
    <property type="evidence" value="ECO:0007669"/>
    <property type="project" value="UniProtKB-SubCell"/>
</dbReference>
<gene>
    <name evidence="15" type="ORF">D2T29_19525</name>
</gene>
<evidence type="ECO:0000256" key="4">
    <source>
        <dbReference type="ARBA" id="ARBA00022452"/>
    </source>
</evidence>
<dbReference type="Pfam" id="PF07715">
    <property type="entry name" value="Plug"/>
    <property type="match status" value="1"/>
</dbReference>
<evidence type="ECO:0000256" key="2">
    <source>
        <dbReference type="ARBA" id="ARBA00009810"/>
    </source>
</evidence>
<reference evidence="15 16" key="2">
    <citation type="submission" date="2019-01" db="EMBL/GenBank/DDBJ databases">
        <authorList>
            <person name="Li Y."/>
        </authorList>
    </citation>
    <scope>NUCLEOTIDE SEQUENCE [LARGE SCALE GENOMIC DNA]</scope>
    <source>
        <strain evidence="15 16">07D10-4-3</strain>
    </source>
</reference>
<evidence type="ECO:0000256" key="13">
    <source>
        <dbReference type="RuleBase" id="RU003357"/>
    </source>
</evidence>
<evidence type="ECO:0000256" key="7">
    <source>
        <dbReference type="ARBA" id="ARBA00023004"/>
    </source>
</evidence>
<evidence type="ECO:0000256" key="5">
    <source>
        <dbReference type="ARBA" id="ARBA00022496"/>
    </source>
</evidence>
<dbReference type="InterPro" id="IPR000531">
    <property type="entry name" value="Beta-barrel_TonB"/>
</dbReference>
<dbReference type="Gene3D" id="2.40.170.20">
    <property type="entry name" value="TonB-dependent receptor, beta-barrel domain"/>
    <property type="match status" value="1"/>
</dbReference>
<keyword evidence="3 12" id="KW-0813">Transport</keyword>
<dbReference type="GO" id="GO:0015891">
    <property type="term" value="P:siderophore transport"/>
    <property type="evidence" value="ECO:0007669"/>
    <property type="project" value="InterPro"/>
</dbReference>
<name>A0A443K2A3_9RHOB</name>
<dbReference type="PANTHER" id="PTHR32552">
    <property type="entry name" value="FERRICHROME IRON RECEPTOR-RELATED"/>
    <property type="match status" value="1"/>
</dbReference>
<organism evidence="15 16">
    <name type="scientific">Paenirhodobacter populi</name>
    <dbReference type="NCBI Taxonomy" id="2306993"/>
    <lineage>
        <taxon>Bacteria</taxon>
        <taxon>Pseudomonadati</taxon>
        <taxon>Pseudomonadota</taxon>
        <taxon>Alphaproteobacteria</taxon>
        <taxon>Rhodobacterales</taxon>
        <taxon>Rhodobacter group</taxon>
        <taxon>Paenirhodobacter</taxon>
    </lineage>
</organism>
<dbReference type="PROSITE" id="PS52016">
    <property type="entry name" value="TONB_DEPENDENT_REC_3"/>
    <property type="match status" value="1"/>
</dbReference>
<dbReference type="AlphaFoldDB" id="A0A443K2A3"/>
<reference evidence="15 16" key="1">
    <citation type="submission" date="2019-01" db="EMBL/GenBank/DDBJ databases">
        <title>Sinorhodobacter populi sp. nov. isolated from the symptomatic bark tissue of Populus euramericana canker.</title>
        <authorList>
            <person name="Xu G."/>
        </authorList>
    </citation>
    <scope>NUCLEOTIDE SEQUENCE [LARGE SCALE GENOMIC DNA]</scope>
    <source>
        <strain evidence="15 16">07D10-4-3</strain>
    </source>
</reference>
<keyword evidence="4 12" id="KW-1134">Transmembrane beta strand</keyword>
<dbReference type="InterPro" id="IPR037066">
    <property type="entry name" value="Plug_dom_sf"/>
</dbReference>
<dbReference type="Pfam" id="PF00593">
    <property type="entry name" value="TonB_dep_Rec_b-barrel"/>
    <property type="match status" value="1"/>
</dbReference>
<dbReference type="InterPro" id="IPR036942">
    <property type="entry name" value="Beta-barrel_TonB_sf"/>
</dbReference>
<accession>A0A443K2A3</accession>
<keyword evidence="5" id="KW-0406">Ion transport</keyword>
<evidence type="ECO:0000256" key="6">
    <source>
        <dbReference type="ARBA" id="ARBA00022692"/>
    </source>
</evidence>
<keyword evidence="9 12" id="KW-0472">Membrane</keyword>
<dbReference type="CDD" id="cd01347">
    <property type="entry name" value="ligand_gated_channel"/>
    <property type="match status" value="1"/>
</dbReference>
<dbReference type="Gene3D" id="2.170.130.10">
    <property type="entry name" value="TonB-dependent receptor, plug domain"/>
    <property type="match status" value="1"/>
</dbReference>
<dbReference type="Proteomes" id="UP000284451">
    <property type="component" value="Unassembled WGS sequence"/>
</dbReference>
<keyword evidence="8 13" id="KW-0798">TonB box</keyword>
<keyword evidence="11 12" id="KW-0998">Cell outer membrane</keyword>
<evidence type="ECO:0000259" key="14">
    <source>
        <dbReference type="SMART" id="SM00965"/>
    </source>
</evidence>
<evidence type="ECO:0000256" key="11">
    <source>
        <dbReference type="ARBA" id="ARBA00023237"/>
    </source>
</evidence>
<dbReference type="GO" id="GO:0038023">
    <property type="term" value="F:signaling receptor activity"/>
    <property type="evidence" value="ECO:0007669"/>
    <property type="project" value="InterPro"/>
</dbReference>